<dbReference type="Proteomes" id="UP000241769">
    <property type="component" value="Unassembled WGS sequence"/>
</dbReference>
<dbReference type="OrthoDB" id="275301at2759"/>
<evidence type="ECO:0000313" key="6">
    <source>
        <dbReference type="EMBL" id="PRP88071.1"/>
    </source>
</evidence>
<reference evidence="6 7" key="1">
    <citation type="journal article" date="2018" name="Genome Biol. Evol.">
        <title>Multiple Roots of Fruiting Body Formation in Amoebozoa.</title>
        <authorList>
            <person name="Hillmann F."/>
            <person name="Forbes G."/>
            <person name="Novohradska S."/>
            <person name="Ferling I."/>
            <person name="Riege K."/>
            <person name="Groth M."/>
            <person name="Westermann M."/>
            <person name="Marz M."/>
            <person name="Spaller T."/>
            <person name="Winckler T."/>
            <person name="Schaap P."/>
            <person name="Glockner G."/>
        </authorList>
    </citation>
    <scope>NUCLEOTIDE SEQUENCE [LARGE SCALE GENOMIC DNA]</scope>
    <source>
        <strain evidence="6 7">Jena</strain>
    </source>
</reference>
<dbReference type="InParanoid" id="A0A2P6NVS7"/>
<dbReference type="InterPro" id="IPR008271">
    <property type="entry name" value="Ser/Thr_kinase_AS"/>
</dbReference>
<dbReference type="SMART" id="SM00220">
    <property type="entry name" value="S_TKc"/>
    <property type="match status" value="1"/>
</dbReference>
<feature type="region of interest" description="Disordered" evidence="4">
    <location>
        <begin position="1"/>
        <end position="35"/>
    </location>
</feature>
<evidence type="ECO:0000256" key="1">
    <source>
        <dbReference type="ARBA" id="ARBA00008874"/>
    </source>
</evidence>
<evidence type="ECO:0000313" key="7">
    <source>
        <dbReference type="Proteomes" id="UP000241769"/>
    </source>
</evidence>
<dbReference type="InterPro" id="IPR011009">
    <property type="entry name" value="Kinase-like_dom_sf"/>
</dbReference>
<keyword evidence="7" id="KW-1185">Reference proteome</keyword>
<proteinExistence type="inferred from homology"/>
<dbReference type="Gene3D" id="1.10.510.10">
    <property type="entry name" value="Transferase(Phosphotransferase) domain 1"/>
    <property type="match status" value="1"/>
</dbReference>
<accession>A0A2P6NVS7</accession>
<name>A0A2P6NVS7_9EUKA</name>
<dbReference type="PROSITE" id="PS00108">
    <property type="entry name" value="PROTEIN_KINASE_ST"/>
    <property type="match status" value="1"/>
</dbReference>
<evidence type="ECO:0000256" key="4">
    <source>
        <dbReference type="SAM" id="MobiDB-lite"/>
    </source>
</evidence>
<comment type="similarity">
    <text evidence="1">Belongs to the protein kinase superfamily. STE Ser/Thr protein kinase family. STE20 subfamily.</text>
</comment>
<keyword evidence="3" id="KW-0067">ATP-binding</keyword>
<evidence type="ECO:0000259" key="5">
    <source>
        <dbReference type="PROSITE" id="PS50011"/>
    </source>
</evidence>
<feature type="compositionally biased region" description="Basic and acidic residues" evidence="4">
    <location>
        <begin position="1"/>
        <end position="17"/>
    </location>
</feature>
<dbReference type="InterPro" id="IPR051931">
    <property type="entry name" value="PAK3-like"/>
</dbReference>
<dbReference type="PANTHER" id="PTHR45832">
    <property type="entry name" value="SERINE/THREONINE-PROTEIN KINASE SAMKA-RELATED-RELATED"/>
    <property type="match status" value="1"/>
</dbReference>
<dbReference type="PANTHER" id="PTHR45832:SF22">
    <property type="entry name" value="SERINE_THREONINE-PROTEIN KINASE SAMKA-RELATED"/>
    <property type="match status" value="1"/>
</dbReference>
<dbReference type="SUPFAM" id="SSF56112">
    <property type="entry name" value="Protein kinase-like (PK-like)"/>
    <property type="match status" value="1"/>
</dbReference>
<evidence type="ECO:0000256" key="2">
    <source>
        <dbReference type="ARBA" id="ARBA00022741"/>
    </source>
</evidence>
<dbReference type="GO" id="GO:0004672">
    <property type="term" value="F:protein kinase activity"/>
    <property type="evidence" value="ECO:0007669"/>
    <property type="project" value="InterPro"/>
</dbReference>
<keyword evidence="2" id="KW-0547">Nucleotide-binding</keyword>
<dbReference type="AlphaFoldDB" id="A0A2P6NVS7"/>
<dbReference type="InterPro" id="IPR000719">
    <property type="entry name" value="Prot_kinase_dom"/>
</dbReference>
<comment type="caution">
    <text evidence="6">The sequence shown here is derived from an EMBL/GenBank/DDBJ whole genome shotgun (WGS) entry which is preliminary data.</text>
</comment>
<dbReference type="CDD" id="cd05122">
    <property type="entry name" value="PKc_STE"/>
    <property type="match status" value="1"/>
</dbReference>
<evidence type="ECO:0000256" key="3">
    <source>
        <dbReference type="ARBA" id="ARBA00022840"/>
    </source>
</evidence>
<dbReference type="PROSITE" id="PS50011">
    <property type="entry name" value="PROTEIN_KINASE_DOM"/>
    <property type="match status" value="1"/>
</dbReference>
<protein>
    <recommendedName>
        <fullName evidence="5">Protein kinase domain-containing protein</fullName>
    </recommendedName>
</protein>
<dbReference type="EMBL" id="MDYQ01000014">
    <property type="protein sequence ID" value="PRP88071.1"/>
    <property type="molecule type" value="Genomic_DNA"/>
</dbReference>
<dbReference type="Pfam" id="PF00069">
    <property type="entry name" value="Pkinase"/>
    <property type="match status" value="1"/>
</dbReference>
<feature type="domain" description="Protein kinase" evidence="5">
    <location>
        <begin position="167"/>
        <end position="421"/>
    </location>
</feature>
<organism evidence="6 7">
    <name type="scientific">Planoprotostelium fungivorum</name>
    <dbReference type="NCBI Taxonomy" id="1890364"/>
    <lineage>
        <taxon>Eukaryota</taxon>
        <taxon>Amoebozoa</taxon>
        <taxon>Evosea</taxon>
        <taxon>Variosea</taxon>
        <taxon>Cavosteliida</taxon>
        <taxon>Cavosteliaceae</taxon>
        <taxon>Planoprotostelium</taxon>
    </lineage>
</organism>
<dbReference type="STRING" id="1890364.A0A2P6NVS7"/>
<gene>
    <name evidence="6" type="ORF">PROFUN_04162</name>
</gene>
<sequence length="449" mass="50135">MGHKPSKEKTERPESKNGKGSASNTPKTPHKPKFKPIIYGQTLSDIPSEYCKEITCQPDIDASAITGDNFTLLVRVLMGPPRTAEQLKADEEEFYKNCNKSNTAVMPSISAQDVTESTSKRSSMILSANEYQSESIPVPEAPVNSLLESSDTLERKLIVDPNIKKNLKQQKFQGSGGFGRVFKGYFPELPKEQRAVAIKKMKHMTEKEKRRNLNEIGHLERLKHENIVSYYRSYLEAGEVWMVMELMEGGTLGEASQIYDFTDAHIAYVAREMLKAIEYLHAQGLAHRDLKSSNVMLTVSGQVKLIDFGFCIQVKEGITHMVGSPFWMPPEMIQGKAHGCPVDIWSLAVSLLEMLQKKPPNRNSSVKAMYVAGSCGLLPILQQQRDKNKISKDLHCFLSGCLEMDPTRRATASQLLTHKFLDNAPDRSIMSTIISSVFVAQMLTSGGFV</sequence>
<dbReference type="GO" id="GO:0005524">
    <property type="term" value="F:ATP binding"/>
    <property type="evidence" value="ECO:0007669"/>
    <property type="project" value="UniProtKB-KW"/>
</dbReference>